<proteinExistence type="predicted"/>
<evidence type="ECO:0000313" key="1">
    <source>
        <dbReference type="EMBL" id="GBP37255.1"/>
    </source>
</evidence>
<dbReference type="Proteomes" id="UP000299102">
    <property type="component" value="Unassembled WGS sequence"/>
</dbReference>
<gene>
    <name evidence="1" type="ORF">EVAR_35688_1</name>
</gene>
<dbReference type="OrthoDB" id="7412149at2759"/>
<reference evidence="1 2" key="1">
    <citation type="journal article" date="2019" name="Commun. Biol.">
        <title>The bagworm genome reveals a unique fibroin gene that provides high tensile strength.</title>
        <authorList>
            <person name="Kono N."/>
            <person name="Nakamura H."/>
            <person name="Ohtoshi R."/>
            <person name="Tomita M."/>
            <person name="Numata K."/>
            <person name="Arakawa K."/>
        </authorList>
    </citation>
    <scope>NUCLEOTIDE SEQUENCE [LARGE SCALE GENOMIC DNA]</scope>
</reference>
<sequence>MERTQVFSFGVYAPDISKLLEKREEFALMLYENWRDHAQIVTTEVELIKGEKLQDQNEKNEYAERLQNNLAEIKRYEYLELDELWKITKYVLLDEAKIDDVTIRPGGRPSPLSARSGACGPAETALLAGAGRKVSRVVSDQQSSARCRGPIPRGNYTRRVLIPNRKKLDDPIVKILEKLIEIQQNKEKQSMKKIAASRRRREKMEIFGLFLEKSCIDWYFSMMIKHGLQSEWSEWKSSFLQTYANKSWTTSKYALFFKYQAGSLLEYAIKKEKLLLEIKKTIDQGTLIDIIAAGLPDFITDRINKEEIVQTKDLFNELGKLEDLVANKKFSKKKDDAKQIKEKCSICKKIQKGVRYHSEDSCWFKTKVNNGKEKNNKQIKLINNSELECELLCEDPKN</sequence>
<name>A0A4C1VHN3_EUMVA</name>
<protein>
    <submittedName>
        <fullName evidence="1">Uncharacterized protein</fullName>
    </submittedName>
</protein>
<keyword evidence="2" id="KW-1185">Reference proteome</keyword>
<organism evidence="1 2">
    <name type="scientific">Eumeta variegata</name>
    <name type="common">Bagworm moth</name>
    <name type="synonym">Eumeta japonica</name>
    <dbReference type="NCBI Taxonomy" id="151549"/>
    <lineage>
        <taxon>Eukaryota</taxon>
        <taxon>Metazoa</taxon>
        <taxon>Ecdysozoa</taxon>
        <taxon>Arthropoda</taxon>
        <taxon>Hexapoda</taxon>
        <taxon>Insecta</taxon>
        <taxon>Pterygota</taxon>
        <taxon>Neoptera</taxon>
        <taxon>Endopterygota</taxon>
        <taxon>Lepidoptera</taxon>
        <taxon>Glossata</taxon>
        <taxon>Ditrysia</taxon>
        <taxon>Tineoidea</taxon>
        <taxon>Psychidae</taxon>
        <taxon>Oiketicinae</taxon>
        <taxon>Eumeta</taxon>
    </lineage>
</organism>
<comment type="caution">
    <text evidence="1">The sequence shown here is derived from an EMBL/GenBank/DDBJ whole genome shotgun (WGS) entry which is preliminary data.</text>
</comment>
<evidence type="ECO:0000313" key="2">
    <source>
        <dbReference type="Proteomes" id="UP000299102"/>
    </source>
</evidence>
<accession>A0A4C1VHN3</accession>
<dbReference type="EMBL" id="BGZK01000331">
    <property type="protein sequence ID" value="GBP37255.1"/>
    <property type="molecule type" value="Genomic_DNA"/>
</dbReference>
<dbReference type="AlphaFoldDB" id="A0A4C1VHN3"/>